<evidence type="ECO:0000313" key="3">
    <source>
        <dbReference type="Proteomes" id="UP000256964"/>
    </source>
</evidence>
<evidence type="ECO:0000256" key="1">
    <source>
        <dbReference type="SAM" id="MobiDB-lite"/>
    </source>
</evidence>
<feature type="region of interest" description="Disordered" evidence="1">
    <location>
        <begin position="1"/>
        <end position="38"/>
    </location>
</feature>
<evidence type="ECO:0000313" key="2">
    <source>
        <dbReference type="EMBL" id="RDX52621.1"/>
    </source>
</evidence>
<dbReference type="EMBL" id="KZ857390">
    <property type="protein sequence ID" value="RDX52621.1"/>
    <property type="molecule type" value="Genomic_DNA"/>
</dbReference>
<feature type="compositionally biased region" description="Basic residues" evidence="1">
    <location>
        <begin position="7"/>
        <end position="17"/>
    </location>
</feature>
<reference evidence="2 3" key="1">
    <citation type="journal article" date="2018" name="Biotechnol. Biofuels">
        <title>Integrative visual omics of the white-rot fungus Polyporus brumalis exposes the biotechnological potential of its oxidative enzymes for delignifying raw plant biomass.</title>
        <authorList>
            <person name="Miyauchi S."/>
            <person name="Rancon A."/>
            <person name="Drula E."/>
            <person name="Hage H."/>
            <person name="Chaduli D."/>
            <person name="Favel A."/>
            <person name="Grisel S."/>
            <person name="Henrissat B."/>
            <person name="Herpoel-Gimbert I."/>
            <person name="Ruiz-Duenas F.J."/>
            <person name="Chevret D."/>
            <person name="Hainaut M."/>
            <person name="Lin J."/>
            <person name="Wang M."/>
            <person name="Pangilinan J."/>
            <person name="Lipzen A."/>
            <person name="Lesage-Meessen L."/>
            <person name="Navarro D."/>
            <person name="Riley R."/>
            <person name="Grigoriev I.V."/>
            <person name="Zhou S."/>
            <person name="Raouche S."/>
            <person name="Rosso M.N."/>
        </authorList>
    </citation>
    <scope>NUCLEOTIDE SEQUENCE [LARGE SCALE GENOMIC DNA]</scope>
    <source>
        <strain evidence="2 3">BRFM 1820</strain>
    </source>
</reference>
<proteinExistence type="predicted"/>
<keyword evidence="3" id="KW-1185">Reference proteome</keyword>
<dbReference type="Proteomes" id="UP000256964">
    <property type="component" value="Unassembled WGS sequence"/>
</dbReference>
<gene>
    <name evidence="2" type="ORF">OH76DRAFT_172146</name>
</gene>
<protein>
    <submittedName>
        <fullName evidence="2">Uncharacterized protein</fullName>
    </submittedName>
</protein>
<name>A0A371DJA4_9APHY</name>
<accession>A0A371DJA4</accession>
<dbReference type="AlphaFoldDB" id="A0A371DJA4"/>
<organism evidence="2 3">
    <name type="scientific">Lentinus brumalis</name>
    <dbReference type="NCBI Taxonomy" id="2498619"/>
    <lineage>
        <taxon>Eukaryota</taxon>
        <taxon>Fungi</taxon>
        <taxon>Dikarya</taxon>
        <taxon>Basidiomycota</taxon>
        <taxon>Agaricomycotina</taxon>
        <taxon>Agaricomycetes</taxon>
        <taxon>Polyporales</taxon>
        <taxon>Polyporaceae</taxon>
        <taxon>Lentinus</taxon>
    </lineage>
</organism>
<sequence length="125" mass="14403">MLSHVFNSKRKTNKQSRKFSTIAASIRRAQSPPSPASFVSPEIVEINEKGPFGAAFPDGRGPSTSIEQSVTSPQIELSFDTGELLQSWLTWWRRRRRRRMSFPARVERRRGGHDRLRRWLVSLVP</sequence>
<dbReference type="OrthoDB" id="2799893at2759"/>
<feature type="region of interest" description="Disordered" evidence="1">
    <location>
        <begin position="50"/>
        <end position="69"/>
    </location>
</feature>